<evidence type="ECO:0000313" key="2">
    <source>
        <dbReference type="Proteomes" id="UP000199452"/>
    </source>
</evidence>
<dbReference type="AlphaFoldDB" id="A0A1G6MCJ0"/>
<keyword evidence="2" id="KW-1185">Reference proteome</keyword>
<proteinExistence type="predicted"/>
<gene>
    <name evidence="1" type="ORF">SAMN05216323_103540</name>
</gene>
<evidence type="ECO:0000313" key="1">
    <source>
        <dbReference type="EMBL" id="SDC53318.1"/>
    </source>
</evidence>
<dbReference type="Proteomes" id="UP000199452">
    <property type="component" value="Unassembled WGS sequence"/>
</dbReference>
<dbReference type="EMBL" id="FMYP01000035">
    <property type="protein sequence ID" value="SDC53318.1"/>
    <property type="molecule type" value="Genomic_DNA"/>
</dbReference>
<dbReference type="OrthoDB" id="1274971at2"/>
<dbReference type="STRING" id="1640674.SAMN05216323_103540"/>
<dbReference type="RefSeq" id="WP_092438628.1">
    <property type="nucleotide sequence ID" value="NZ_FMYP01000035.1"/>
</dbReference>
<name>A0A1G6MCJ0_9BACT</name>
<sequence>MLSRIIDIQGLTLEHTRRGVSQEWVYNNLVLPQYRISKRTFYNYLACSAKRELGKLESSLLKQATLF</sequence>
<accession>A0A1G6MCJ0</accession>
<reference evidence="1 2" key="1">
    <citation type="submission" date="2016-09" db="EMBL/GenBank/DDBJ databases">
        <authorList>
            <person name="Capua I."/>
            <person name="De Benedictis P."/>
            <person name="Joannis T."/>
            <person name="Lombin L.H."/>
            <person name="Cattoli G."/>
        </authorList>
    </citation>
    <scope>NUCLEOTIDE SEQUENCE [LARGE SCALE GENOMIC DNA]</scope>
    <source>
        <strain evidence="1 2">A7P-90m</strain>
    </source>
</reference>
<protein>
    <submittedName>
        <fullName evidence="1">Uncharacterized protein</fullName>
    </submittedName>
</protein>
<organism evidence="1 2">
    <name type="scientific">Williamwhitmania taraxaci</name>
    <dbReference type="NCBI Taxonomy" id="1640674"/>
    <lineage>
        <taxon>Bacteria</taxon>
        <taxon>Pseudomonadati</taxon>
        <taxon>Bacteroidota</taxon>
        <taxon>Bacteroidia</taxon>
        <taxon>Bacteroidales</taxon>
        <taxon>Williamwhitmaniaceae</taxon>
        <taxon>Williamwhitmania</taxon>
    </lineage>
</organism>